<dbReference type="RefSeq" id="WP_073175825.1">
    <property type="nucleotide sequence ID" value="NZ_FQVE01000010.1"/>
</dbReference>
<evidence type="ECO:0000256" key="1">
    <source>
        <dbReference type="SAM" id="Phobius"/>
    </source>
</evidence>
<dbReference type="AlphaFoldDB" id="A0A1M5PJQ9"/>
<dbReference type="Proteomes" id="UP000184108">
    <property type="component" value="Unassembled WGS sequence"/>
</dbReference>
<evidence type="ECO:0000313" key="2">
    <source>
        <dbReference type="EMBL" id="SHH01971.1"/>
    </source>
</evidence>
<name>A0A1M5PJQ9_9FLAO</name>
<organism evidence="2 3">
    <name type="scientific">Chryseobacterium vrystaatense</name>
    <dbReference type="NCBI Taxonomy" id="307480"/>
    <lineage>
        <taxon>Bacteria</taxon>
        <taxon>Pseudomonadati</taxon>
        <taxon>Bacteroidota</taxon>
        <taxon>Flavobacteriia</taxon>
        <taxon>Flavobacteriales</taxon>
        <taxon>Weeksellaceae</taxon>
        <taxon>Chryseobacterium group</taxon>
        <taxon>Chryseobacterium</taxon>
    </lineage>
</organism>
<gene>
    <name evidence="2" type="ORF">SAMN02787073_0110</name>
</gene>
<reference evidence="3" key="1">
    <citation type="submission" date="2016-11" db="EMBL/GenBank/DDBJ databases">
        <authorList>
            <person name="Varghese N."/>
            <person name="Submissions S."/>
        </authorList>
    </citation>
    <scope>NUCLEOTIDE SEQUENCE [LARGE SCALE GENOMIC DNA]</scope>
    <source>
        <strain evidence="3">YR203</strain>
    </source>
</reference>
<sequence>MIKIKKLLLYIGIGIVSIPVFIAAYYFIAWGQNETDPNLSKNPVYKSFDKQKNKTVFEEESEGGQSNNLIIKTNNDTSEEFYTCYINDNKLFLDIKFSAGDGFSGGGYELKIVKNRHQLSPYHYTDVIRPFDFLDTGDYYKVLDSRLVLDKDSYKKGDTIFGYTAFKIQNRYGPEKYFEEGKGYFKAIVN</sequence>
<accession>A0A1M5PJQ9</accession>
<keyword evidence="1" id="KW-0812">Transmembrane</keyword>
<dbReference type="EMBL" id="FQVE01000010">
    <property type="protein sequence ID" value="SHH01971.1"/>
    <property type="molecule type" value="Genomic_DNA"/>
</dbReference>
<keyword evidence="1" id="KW-1133">Transmembrane helix</keyword>
<proteinExistence type="predicted"/>
<evidence type="ECO:0000313" key="3">
    <source>
        <dbReference type="Proteomes" id="UP000184108"/>
    </source>
</evidence>
<protein>
    <submittedName>
        <fullName evidence="2">Uncharacterized protein</fullName>
    </submittedName>
</protein>
<feature type="transmembrane region" description="Helical" evidence="1">
    <location>
        <begin position="7"/>
        <end position="28"/>
    </location>
</feature>
<keyword evidence="1" id="KW-0472">Membrane</keyword>